<proteinExistence type="predicted"/>
<protein>
    <submittedName>
        <fullName evidence="4">Uncharacterized protein</fullName>
    </submittedName>
</protein>
<dbReference type="EMBL" id="GBEZ01022812">
    <property type="protein sequence ID" value="JAC64043.1"/>
    <property type="molecule type" value="Transcribed_RNA"/>
</dbReference>
<evidence type="ECO:0000256" key="1">
    <source>
        <dbReference type="SAM" id="Coils"/>
    </source>
</evidence>
<reference evidence="4" key="1">
    <citation type="submission" date="2014-05" db="EMBL/GenBank/DDBJ databases">
        <title>The transcriptome of the halophilic microalga Tetraselmis sp. GSL018 isolated from the Great Salt Lake, Utah.</title>
        <authorList>
            <person name="Jinkerson R.E."/>
            <person name="D'Adamo S."/>
            <person name="Posewitz M.C."/>
        </authorList>
    </citation>
    <scope>NUCLEOTIDE SEQUENCE</scope>
    <source>
        <strain evidence="4">GSL018</strain>
    </source>
</reference>
<keyword evidence="3" id="KW-1133">Transmembrane helix</keyword>
<feature type="region of interest" description="Disordered" evidence="2">
    <location>
        <begin position="210"/>
        <end position="277"/>
    </location>
</feature>
<accession>A0A061QWF9</accession>
<gene>
    <name evidence="4" type="ORF">TSPGSL018_19164</name>
</gene>
<feature type="transmembrane region" description="Helical" evidence="3">
    <location>
        <begin position="27"/>
        <end position="45"/>
    </location>
</feature>
<keyword evidence="1" id="KW-0175">Coiled coil</keyword>
<evidence type="ECO:0000256" key="3">
    <source>
        <dbReference type="SAM" id="Phobius"/>
    </source>
</evidence>
<feature type="coiled-coil region" evidence="1">
    <location>
        <begin position="52"/>
        <end position="79"/>
    </location>
</feature>
<name>A0A061QWF9_9CHLO</name>
<evidence type="ECO:0000256" key="2">
    <source>
        <dbReference type="SAM" id="MobiDB-lite"/>
    </source>
</evidence>
<keyword evidence="3" id="KW-0472">Membrane</keyword>
<evidence type="ECO:0000313" key="4">
    <source>
        <dbReference type="EMBL" id="JAC64043.1"/>
    </source>
</evidence>
<dbReference type="AlphaFoldDB" id="A0A061QWF9"/>
<sequence length="277" mass="30654">MLRLIDLFENSLDVSTMLSKSRIVSRLLFYASILVVFALLALFPLEQVRRVNRKLLSDILELKLDLEAHQEALKISREKCDAKIQVFQENEKSLKETVSYYKEAEDRLSKEWCQKFTDGALAEYKKVCRRSIDEYSAKVSKLVKERDALAKRLEPVAMCCKSATARSRALASGLDEDTARRKGAQAVAASVRAMEDAASVKFHTQRVVWSPKAEERQAQPKRQGGSHLRVSGLGEEEGGLLEPRPQDGLPMAGEAGGLALGDPLEPGVLPVGEADGV</sequence>
<organism evidence="4">
    <name type="scientific">Tetraselmis sp. GSL018</name>
    <dbReference type="NCBI Taxonomy" id="582737"/>
    <lineage>
        <taxon>Eukaryota</taxon>
        <taxon>Viridiplantae</taxon>
        <taxon>Chlorophyta</taxon>
        <taxon>core chlorophytes</taxon>
        <taxon>Chlorodendrophyceae</taxon>
        <taxon>Chlorodendrales</taxon>
        <taxon>Chlorodendraceae</taxon>
        <taxon>Tetraselmis</taxon>
    </lineage>
</organism>
<keyword evidence="3" id="KW-0812">Transmembrane</keyword>